<protein>
    <recommendedName>
        <fullName evidence="1">GPI inositol-deacylase PGAP1-like alpha/beta domain-containing protein</fullName>
    </recommendedName>
</protein>
<dbReference type="HOGENOM" id="CLU_075528_1_1_0"/>
<dbReference type="Proteomes" id="UP000006875">
    <property type="component" value="Plasmid pILYOP01"/>
</dbReference>
<dbReference type="Pfam" id="PF07819">
    <property type="entry name" value="PGAP1"/>
    <property type="match status" value="1"/>
</dbReference>
<dbReference type="Gene3D" id="3.40.50.1820">
    <property type="entry name" value="alpha/beta hydrolase"/>
    <property type="match status" value="1"/>
</dbReference>
<gene>
    <name evidence="2" type="ordered locus">Ilyop_2439</name>
</gene>
<sequence>MSSYRVILIHGYNKTEKDMHTLGEYLEELDYKVEYLNLPLLFQEVEHSISHLKEFLFGLQRSGVNKREEIILIGHSTGGLVIRGALSDKRIRRIVDKVVLVASPNMGCKLADLAKKYFPFMSKIFKTLKSLESENMEKLNVYKGIGVDIAAIAGSESNLFLGRFLNQKNDGRIEVDEVMMGGLKDFLILPLGHKEIHKRIGTATYINNFIKRSSFYVD</sequence>
<reference evidence="2 3" key="1">
    <citation type="journal article" date="2010" name="Stand. Genomic Sci.">
        <title>Complete genome sequence of Ilyobacter polytropus type strain (CuHbu1).</title>
        <authorList>
            <person name="Sikorski J."/>
            <person name="Chertkov O."/>
            <person name="Lapidus A."/>
            <person name="Nolan M."/>
            <person name="Lucas S."/>
            <person name="Del Rio T.G."/>
            <person name="Tice H."/>
            <person name="Cheng J.F."/>
            <person name="Tapia R."/>
            <person name="Han C."/>
            <person name="Goodwin L."/>
            <person name="Pitluck S."/>
            <person name="Liolios K."/>
            <person name="Ivanova N."/>
            <person name="Mavromatis K."/>
            <person name="Mikhailova N."/>
            <person name="Pati A."/>
            <person name="Chen A."/>
            <person name="Palaniappan K."/>
            <person name="Land M."/>
            <person name="Hauser L."/>
            <person name="Chang Y.J."/>
            <person name="Jeffries C.D."/>
            <person name="Brambilla E."/>
            <person name="Yasawong M."/>
            <person name="Rohde M."/>
            <person name="Pukall R."/>
            <person name="Spring S."/>
            <person name="Goker M."/>
            <person name="Woyke T."/>
            <person name="Bristow J."/>
            <person name="Eisen J.A."/>
            <person name="Markowitz V."/>
            <person name="Hugenholtz P."/>
            <person name="Kyrpides N.C."/>
            <person name="Klenk H.P."/>
        </authorList>
    </citation>
    <scope>NUCLEOTIDE SEQUENCE [LARGE SCALE GENOMIC DNA]</scope>
    <source>
        <strain evidence="3">ATCC 51220 / DSM 2926 / LMG 16218 / CuHBu1</strain>
        <plasmid evidence="3">pILYOP01</plasmid>
    </source>
</reference>
<name>E3HDL2_ILYPC</name>
<keyword evidence="3" id="KW-1185">Reference proteome</keyword>
<dbReference type="RefSeq" id="WP_013388857.1">
    <property type="nucleotide sequence ID" value="NC_014633.1"/>
</dbReference>
<dbReference type="EMBL" id="CP002282">
    <property type="protein sequence ID" value="ADO84198.1"/>
    <property type="molecule type" value="Genomic_DNA"/>
</dbReference>
<dbReference type="KEGG" id="ipo:Ilyop_2439"/>
<dbReference type="InterPro" id="IPR012908">
    <property type="entry name" value="PGAP1-ab_dom-like"/>
</dbReference>
<evidence type="ECO:0000313" key="2">
    <source>
        <dbReference type="EMBL" id="ADO84198.1"/>
    </source>
</evidence>
<feature type="domain" description="GPI inositol-deacylase PGAP1-like alpha/beta" evidence="1">
    <location>
        <begin position="61"/>
        <end position="154"/>
    </location>
</feature>
<dbReference type="AlphaFoldDB" id="E3HDL2"/>
<dbReference type="InterPro" id="IPR029058">
    <property type="entry name" value="AB_hydrolase_fold"/>
</dbReference>
<dbReference type="GO" id="GO:0016788">
    <property type="term" value="F:hydrolase activity, acting on ester bonds"/>
    <property type="evidence" value="ECO:0007669"/>
    <property type="project" value="InterPro"/>
</dbReference>
<dbReference type="SUPFAM" id="SSF53474">
    <property type="entry name" value="alpha/beta-Hydrolases"/>
    <property type="match status" value="1"/>
</dbReference>
<accession>E3HDL2</accession>
<keyword evidence="2" id="KW-0614">Plasmid</keyword>
<dbReference type="OrthoDB" id="9775557at2"/>
<geneLocation type="plasmid" evidence="2 3">
    <name>pILYOP01</name>
</geneLocation>
<evidence type="ECO:0000313" key="3">
    <source>
        <dbReference type="Proteomes" id="UP000006875"/>
    </source>
</evidence>
<organism evidence="2 3">
    <name type="scientific">Ilyobacter polytropus (strain ATCC 51220 / DSM 2926 / LMG 16218 / CuHBu1)</name>
    <dbReference type="NCBI Taxonomy" id="572544"/>
    <lineage>
        <taxon>Bacteria</taxon>
        <taxon>Fusobacteriati</taxon>
        <taxon>Fusobacteriota</taxon>
        <taxon>Fusobacteriia</taxon>
        <taxon>Fusobacteriales</taxon>
        <taxon>Fusobacteriaceae</taxon>
        <taxon>Ilyobacter</taxon>
    </lineage>
</organism>
<proteinExistence type="predicted"/>
<dbReference type="PANTHER" id="PTHR37946:SF1">
    <property type="entry name" value="SLL1969 PROTEIN"/>
    <property type="match status" value="1"/>
</dbReference>
<evidence type="ECO:0000259" key="1">
    <source>
        <dbReference type="Pfam" id="PF07819"/>
    </source>
</evidence>
<dbReference type="PANTHER" id="PTHR37946">
    <property type="entry name" value="SLL1969 PROTEIN"/>
    <property type="match status" value="1"/>
</dbReference>